<name>A0ABQ1PLJ0_9BACI</name>
<dbReference type="EMBL" id="BMCJ01000006">
    <property type="protein sequence ID" value="GGC99322.1"/>
    <property type="molecule type" value="Genomic_DNA"/>
</dbReference>
<dbReference type="Gene3D" id="1.10.357.10">
    <property type="entry name" value="Tetracycline Repressor, domain 2"/>
    <property type="match status" value="1"/>
</dbReference>
<dbReference type="SUPFAM" id="SSF46689">
    <property type="entry name" value="Homeodomain-like"/>
    <property type="match status" value="1"/>
</dbReference>
<comment type="caution">
    <text evidence="4">The sequence shown here is derived from an EMBL/GenBank/DDBJ whole genome shotgun (WGS) entry which is preliminary data.</text>
</comment>
<reference evidence="5" key="1">
    <citation type="journal article" date="2019" name="Int. J. Syst. Evol. Microbiol.">
        <title>The Global Catalogue of Microorganisms (GCM) 10K type strain sequencing project: providing services to taxonomists for standard genome sequencing and annotation.</title>
        <authorList>
            <consortium name="The Broad Institute Genomics Platform"/>
            <consortium name="The Broad Institute Genome Sequencing Center for Infectious Disease"/>
            <person name="Wu L."/>
            <person name="Ma J."/>
        </authorList>
    </citation>
    <scope>NUCLEOTIDE SEQUENCE [LARGE SCALE GENOMIC DNA]</scope>
    <source>
        <strain evidence="5">CCM 7282</strain>
    </source>
</reference>
<evidence type="ECO:0000313" key="4">
    <source>
        <dbReference type="EMBL" id="GGC99322.1"/>
    </source>
</evidence>
<feature type="domain" description="HTH tetR-type" evidence="3">
    <location>
        <begin position="11"/>
        <end position="71"/>
    </location>
</feature>
<keyword evidence="5" id="KW-1185">Reference proteome</keyword>
<sequence>MPRQTFFNLPEEKKQILIHSAEKEFSRVPLFEASIANIIKVAGIPRGSFYQYFEGKEDIYFYLLDKMAKQRKDKFIVFLQDHDGDLIEAMVAMFECMLHEEEHINFMRNAFLNMTHKVEHSFLGIFSDEESIDDFNEVSAQIDKRKLNIAGDQELYHIMQILTAVTFRNFVEKFAQGLSEEQAIETYQMEMNLLKKGIYIG</sequence>
<dbReference type="PROSITE" id="PS50977">
    <property type="entry name" value="HTH_TETR_2"/>
    <property type="match status" value="1"/>
</dbReference>
<dbReference type="Pfam" id="PF00440">
    <property type="entry name" value="TetR_N"/>
    <property type="match status" value="1"/>
</dbReference>
<proteinExistence type="predicted"/>
<feature type="DNA-binding region" description="H-T-H motif" evidence="2">
    <location>
        <begin position="34"/>
        <end position="53"/>
    </location>
</feature>
<dbReference type="RefSeq" id="WP_062439829.1">
    <property type="nucleotide sequence ID" value="NZ_BMCJ01000006.1"/>
</dbReference>
<gene>
    <name evidence="4" type="ORF">GCM10007216_32630</name>
</gene>
<dbReference type="Pfam" id="PF17924">
    <property type="entry name" value="TetR_C_19"/>
    <property type="match status" value="1"/>
</dbReference>
<dbReference type="Proteomes" id="UP000619534">
    <property type="component" value="Unassembled WGS sequence"/>
</dbReference>
<keyword evidence="1 2" id="KW-0238">DNA-binding</keyword>
<evidence type="ECO:0000259" key="3">
    <source>
        <dbReference type="PROSITE" id="PS50977"/>
    </source>
</evidence>
<dbReference type="InterPro" id="IPR009057">
    <property type="entry name" value="Homeodomain-like_sf"/>
</dbReference>
<organism evidence="4 5">
    <name type="scientific">Thalassobacillus devorans</name>
    <dbReference type="NCBI Taxonomy" id="279813"/>
    <lineage>
        <taxon>Bacteria</taxon>
        <taxon>Bacillati</taxon>
        <taxon>Bacillota</taxon>
        <taxon>Bacilli</taxon>
        <taxon>Bacillales</taxon>
        <taxon>Bacillaceae</taxon>
        <taxon>Thalassobacillus</taxon>
    </lineage>
</organism>
<protein>
    <submittedName>
        <fullName evidence="4">TetR family transcriptional regulator</fullName>
    </submittedName>
</protein>
<accession>A0ABQ1PLJ0</accession>
<evidence type="ECO:0000313" key="5">
    <source>
        <dbReference type="Proteomes" id="UP000619534"/>
    </source>
</evidence>
<dbReference type="InterPro" id="IPR001647">
    <property type="entry name" value="HTH_TetR"/>
</dbReference>
<evidence type="ECO:0000256" key="1">
    <source>
        <dbReference type="ARBA" id="ARBA00023125"/>
    </source>
</evidence>
<evidence type="ECO:0000256" key="2">
    <source>
        <dbReference type="PROSITE-ProRule" id="PRU00335"/>
    </source>
</evidence>